<dbReference type="EMBL" id="UYWY01009665">
    <property type="protein sequence ID" value="VDM33040.1"/>
    <property type="molecule type" value="Genomic_DNA"/>
</dbReference>
<dbReference type="Proteomes" id="UP000050794">
    <property type="component" value="Unassembled WGS sequence"/>
</dbReference>
<reference evidence="1 2" key="2">
    <citation type="submission" date="2018-11" db="EMBL/GenBank/DDBJ databases">
        <authorList>
            <consortium name="Pathogen Informatics"/>
        </authorList>
    </citation>
    <scope>NUCLEOTIDE SEQUENCE [LARGE SCALE GENOMIC DNA]</scope>
</reference>
<dbReference type="Pfam" id="PF19030">
    <property type="entry name" value="TSP1_ADAMTS"/>
    <property type="match status" value="1"/>
</dbReference>
<name>A0A183U8R7_TOXCA</name>
<sequence>MLDYIRFDKGDYIKVDVWSQCSSSCGAGEQRREVTCEQRSADGELRVFNPPNECRHLEKPPTVQLCNLGNHLYF</sequence>
<evidence type="ECO:0000313" key="2">
    <source>
        <dbReference type="Proteomes" id="UP000050794"/>
    </source>
</evidence>
<evidence type="ECO:0000313" key="1">
    <source>
        <dbReference type="EMBL" id="VDM33040.1"/>
    </source>
</evidence>
<dbReference type="PROSITE" id="PS50092">
    <property type="entry name" value="TSP1"/>
    <property type="match status" value="1"/>
</dbReference>
<reference evidence="3" key="1">
    <citation type="submission" date="2016-06" db="UniProtKB">
        <authorList>
            <consortium name="WormBaseParasite"/>
        </authorList>
    </citation>
    <scope>IDENTIFICATION</scope>
</reference>
<evidence type="ECO:0000313" key="3">
    <source>
        <dbReference type="WBParaSite" id="TCNE_0000488701-mRNA-1"/>
    </source>
</evidence>
<accession>A0A183U8R7</accession>
<proteinExistence type="predicted"/>
<dbReference type="SUPFAM" id="SSF82895">
    <property type="entry name" value="TSP-1 type 1 repeat"/>
    <property type="match status" value="1"/>
</dbReference>
<dbReference type="InterPro" id="IPR036383">
    <property type="entry name" value="TSP1_rpt_sf"/>
</dbReference>
<protein>
    <submittedName>
        <fullName evidence="3">ADAMTS-like protein 2</fullName>
    </submittedName>
</protein>
<gene>
    <name evidence="1" type="ORF">TCNE_LOCUS4887</name>
</gene>
<keyword evidence="2" id="KW-1185">Reference proteome</keyword>
<organism evidence="2 3">
    <name type="scientific">Toxocara canis</name>
    <name type="common">Canine roundworm</name>
    <dbReference type="NCBI Taxonomy" id="6265"/>
    <lineage>
        <taxon>Eukaryota</taxon>
        <taxon>Metazoa</taxon>
        <taxon>Ecdysozoa</taxon>
        <taxon>Nematoda</taxon>
        <taxon>Chromadorea</taxon>
        <taxon>Rhabditida</taxon>
        <taxon>Spirurina</taxon>
        <taxon>Ascaridomorpha</taxon>
        <taxon>Ascaridoidea</taxon>
        <taxon>Toxocaridae</taxon>
        <taxon>Toxocara</taxon>
    </lineage>
</organism>
<dbReference type="InterPro" id="IPR000884">
    <property type="entry name" value="TSP1_rpt"/>
</dbReference>
<dbReference type="WBParaSite" id="TCNE_0000488701-mRNA-1">
    <property type="protein sequence ID" value="TCNE_0000488701-mRNA-1"/>
    <property type="gene ID" value="TCNE_0000488701"/>
</dbReference>
<dbReference type="Gene3D" id="2.20.100.10">
    <property type="entry name" value="Thrombospondin type-1 (TSP1) repeat"/>
    <property type="match status" value="1"/>
</dbReference>
<dbReference type="AlphaFoldDB" id="A0A183U8R7"/>